<protein>
    <submittedName>
        <fullName evidence="1">Uncharacterized protein</fullName>
    </submittedName>
</protein>
<evidence type="ECO:0000313" key="2">
    <source>
        <dbReference type="Proteomes" id="UP000195569"/>
    </source>
</evidence>
<dbReference type="Proteomes" id="UP000195569">
    <property type="component" value="Unassembled WGS sequence"/>
</dbReference>
<dbReference type="EMBL" id="CYGY02000124">
    <property type="protein sequence ID" value="SIT51584.1"/>
    <property type="molecule type" value="Genomic_DNA"/>
</dbReference>
<keyword evidence="2" id="KW-1185">Reference proteome</keyword>
<sequence length="63" mass="7095">MPVVPEPPSRGTHAMYGTRQCKTRPGIESQHFLNRPVAFQILHPNQSHFRHTSHMHGLEVAAA</sequence>
<gene>
    <name evidence="1" type="ORF">BN2476_1240045</name>
</gene>
<comment type="caution">
    <text evidence="1">The sequence shown here is derived from an EMBL/GenBank/DDBJ whole genome shotgun (WGS) entry which is preliminary data.</text>
</comment>
<evidence type="ECO:0000313" key="1">
    <source>
        <dbReference type="EMBL" id="SIT51584.1"/>
    </source>
</evidence>
<dbReference type="AlphaFoldDB" id="A0A1N7SXE5"/>
<proteinExistence type="predicted"/>
<reference evidence="1" key="1">
    <citation type="submission" date="2016-12" db="EMBL/GenBank/DDBJ databases">
        <authorList>
            <person name="Moulin L."/>
        </authorList>
    </citation>
    <scope>NUCLEOTIDE SEQUENCE [LARGE SCALE GENOMIC DNA]</scope>
    <source>
        <strain evidence="1">STM 7183</strain>
    </source>
</reference>
<name>A0A1N7SXE5_9BURK</name>
<accession>A0A1N7SXE5</accession>
<organism evidence="1 2">
    <name type="scientific">Paraburkholderia piptadeniae</name>
    <dbReference type="NCBI Taxonomy" id="1701573"/>
    <lineage>
        <taxon>Bacteria</taxon>
        <taxon>Pseudomonadati</taxon>
        <taxon>Pseudomonadota</taxon>
        <taxon>Betaproteobacteria</taxon>
        <taxon>Burkholderiales</taxon>
        <taxon>Burkholderiaceae</taxon>
        <taxon>Paraburkholderia</taxon>
    </lineage>
</organism>